<reference evidence="1 2" key="1">
    <citation type="submission" date="2024-07" db="EMBL/GenBank/DDBJ databases">
        <title>Draft Genome Sequence of Ferrimicrobium acidiphilum Strain YE2023, Isolated from a Pulp of Bioleach Reactor.</title>
        <authorList>
            <person name="Elkina Y.A."/>
            <person name="Bulaeva A.G."/>
            <person name="Beletsky A.V."/>
            <person name="Mardanov A.V."/>
        </authorList>
    </citation>
    <scope>NUCLEOTIDE SEQUENCE [LARGE SCALE GENOMIC DNA]</scope>
    <source>
        <strain evidence="1 2">YE2023</strain>
    </source>
</reference>
<proteinExistence type="predicted"/>
<dbReference type="EMBL" id="JBFSHR010000057">
    <property type="protein sequence ID" value="MEX6430498.1"/>
    <property type="molecule type" value="Genomic_DNA"/>
</dbReference>
<evidence type="ECO:0000313" key="2">
    <source>
        <dbReference type="Proteomes" id="UP001560267"/>
    </source>
</evidence>
<keyword evidence="2" id="KW-1185">Reference proteome</keyword>
<sequence length="56" mass="6674">MAEALWVSPKQELICLRTFRSRAEAEWTIVAYVDVFYKRQRDHMDLDYQTSAEAAY</sequence>
<comment type="caution">
    <text evidence="1">The sequence shown here is derived from an EMBL/GenBank/DDBJ whole genome shotgun (WGS) entry which is preliminary data.</text>
</comment>
<name>A0ABV3Y7I4_9ACTN</name>
<accession>A0ABV3Y7I4</accession>
<protein>
    <submittedName>
        <fullName evidence="1">IS3 family transposase</fullName>
    </submittedName>
</protein>
<dbReference type="Proteomes" id="UP001560267">
    <property type="component" value="Unassembled WGS sequence"/>
</dbReference>
<dbReference type="RefSeq" id="WP_369084814.1">
    <property type="nucleotide sequence ID" value="NZ_JBFSHR010000057.1"/>
</dbReference>
<organism evidence="1 2">
    <name type="scientific">Ferrimicrobium acidiphilum</name>
    <dbReference type="NCBI Taxonomy" id="121039"/>
    <lineage>
        <taxon>Bacteria</taxon>
        <taxon>Bacillati</taxon>
        <taxon>Actinomycetota</taxon>
        <taxon>Acidimicrobiia</taxon>
        <taxon>Acidimicrobiales</taxon>
        <taxon>Acidimicrobiaceae</taxon>
        <taxon>Ferrimicrobium</taxon>
    </lineage>
</organism>
<evidence type="ECO:0000313" key="1">
    <source>
        <dbReference type="EMBL" id="MEX6430498.1"/>
    </source>
</evidence>
<gene>
    <name evidence="1" type="ORF">AB6A68_11745</name>
</gene>